<comment type="caution">
    <text evidence="5">The sequence shown here is derived from an EMBL/GenBank/DDBJ whole genome shotgun (WGS) entry which is preliminary data.</text>
</comment>
<dbReference type="InterPro" id="IPR041522">
    <property type="entry name" value="CdaR_GGDEF"/>
</dbReference>
<dbReference type="PANTHER" id="PTHR33744:SF1">
    <property type="entry name" value="DNA-BINDING TRANSCRIPTIONAL ACTIVATOR ADER"/>
    <property type="match status" value="1"/>
</dbReference>
<evidence type="ECO:0000259" key="3">
    <source>
        <dbReference type="Pfam" id="PF13556"/>
    </source>
</evidence>
<name>A0A9D1ADH8_9FIRM</name>
<dbReference type="Proteomes" id="UP000886757">
    <property type="component" value="Unassembled WGS sequence"/>
</dbReference>
<evidence type="ECO:0000313" key="6">
    <source>
        <dbReference type="Proteomes" id="UP000886757"/>
    </source>
</evidence>
<comment type="similarity">
    <text evidence="1">Belongs to the CdaR family.</text>
</comment>
<dbReference type="Gene3D" id="1.10.10.2840">
    <property type="entry name" value="PucR C-terminal helix-turn-helix domain"/>
    <property type="match status" value="1"/>
</dbReference>
<dbReference type="InterPro" id="IPR025736">
    <property type="entry name" value="PucR_C-HTH_dom"/>
</dbReference>
<feature type="domain" description="Purine catabolism PurC-like" evidence="2">
    <location>
        <begin position="16"/>
        <end position="121"/>
    </location>
</feature>
<dbReference type="Pfam" id="PF13556">
    <property type="entry name" value="HTH_30"/>
    <property type="match status" value="1"/>
</dbReference>
<reference evidence="5" key="1">
    <citation type="submission" date="2020-10" db="EMBL/GenBank/DDBJ databases">
        <authorList>
            <person name="Gilroy R."/>
        </authorList>
    </citation>
    <scope>NUCLEOTIDE SEQUENCE</scope>
    <source>
        <strain evidence="5">ChiSjej4B22-8148</strain>
    </source>
</reference>
<dbReference type="PANTHER" id="PTHR33744">
    <property type="entry name" value="CARBOHYDRATE DIACID REGULATOR"/>
    <property type="match status" value="1"/>
</dbReference>
<dbReference type="Pfam" id="PF17853">
    <property type="entry name" value="GGDEF_2"/>
    <property type="match status" value="1"/>
</dbReference>
<feature type="domain" description="CdaR GGDEF-like" evidence="4">
    <location>
        <begin position="154"/>
        <end position="265"/>
    </location>
</feature>
<sequence>MELYKLWKEVEKKYQMRLEAGEKGLSRETDWVHIIESLQVAEFLRGGELVLTTGMKGEEQWLLELGKKLWEKEACGLVVNLGPYIKEVPLALLDFAEEKDFPVFVMPWEVHLVDVTRTICGLLNEYDMTEQKLTEAVENALYHSQVPEMYLPYMKRFGYLADYNYQIAVMDVKLASQDYSERGRILRAVRGLCQELPVRPVLFWQEERLVLLLAEDSVPMCREIVEKAVSLGESRNYGLRAGIGPVVTTLGCLPRTYEHAMGTLELARRKQEKLLDYEELGAYKIIMDVQDRKMLNRYCNGLLGPVMEQDAKKQTDYMEMLREYIETGGSVQEMAERHFCHRNTITYKIQKIKALLNVDLDDMTRRLEILLAFQILDCL</sequence>
<protein>
    <submittedName>
        <fullName evidence="5">PucR family transcriptional regulator ligand-binding domain-containing protein</fullName>
    </submittedName>
</protein>
<evidence type="ECO:0000313" key="5">
    <source>
        <dbReference type="EMBL" id="HIR14228.1"/>
    </source>
</evidence>
<dbReference type="EMBL" id="DVGK01000112">
    <property type="protein sequence ID" value="HIR14228.1"/>
    <property type="molecule type" value="Genomic_DNA"/>
</dbReference>
<organism evidence="5 6">
    <name type="scientific">Candidatus Choladousia intestinavium</name>
    <dbReference type="NCBI Taxonomy" id="2840727"/>
    <lineage>
        <taxon>Bacteria</taxon>
        <taxon>Bacillati</taxon>
        <taxon>Bacillota</taxon>
        <taxon>Clostridia</taxon>
        <taxon>Lachnospirales</taxon>
        <taxon>Lachnospiraceae</taxon>
        <taxon>Lachnospiraceae incertae sedis</taxon>
        <taxon>Candidatus Choladousia</taxon>
    </lineage>
</organism>
<dbReference type="InterPro" id="IPR042070">
    <property type="entry name" value="PucR_C-HTH_sf"/>
</dbReference>
<dbReference type="AlphaFoldDB" id="A0A9D1ADH8"/>
<dbReference type="InterPro" id="IPR051448">
    <property type="entry name" value="CdaR-like_regulators"/>
</dbReference>
<evidence type="ECO:0000259" key="4">
    <source>
        <dbReference type="Pfam" id="PF17853"/>
    </source>
</evidence>
<evidence type="ECO:0000256" key="1">
    <source>
        <dbReference type="ARBA" id="ARBA00006754"/>
    </source>
</evidence>
<gene>
    <name evidence="5" type="ORF">IAB31_09935</name>
</gene>
<evidence type="ECO:0000259" key="2">
    <source>
        <dbReference type="Pfam" id="PF07905"/>
    </source>
</evidence>
<dbReference type="Pfam" id="PF07905">
    <property type="entry name" value="PucR"/>
    <property type="match status" value="1"/>
</dbReference>
<accession>A0A9D1ADH8</accession>
<reference evidence="5" key="2">
    <citation type="journal article" date="2021" name="PeerJ">
        <title>Extensive microbial diversity within the chicken gut microbiome revealed by metagenomics and culture.</title>
        <authorList>
            <person name="Gilroy R."/>
            <person name="Ravi A."/>
            <person name="Getino M."/>
            <person name="Pursley I."/>
            <person name="Horton D.L."/>
            <person name="Alikhan N.F."/>
            <person name="Baker D."/>
            <person name="Gharbi K."/>
            <person name="Hall N."/>
            <person name="Watson M."/>
            <person name="Adriaenssens E.M."/>
            <person name="Foster-Nyarko E."/>
            <person name="Jarju S."/>
            <person name="Secka A."/>
            <person name="Antonio M."/>
            <person name="Oren A."/>
            <person name="Chaudhuri R.R."/>
            <person name="La Ragione R."/>
            <person name="Hildebrand F."/>
            <person name="Pallen M.J."/>
        </authorList>
    </citation>
    <scope>NUCLEOTIDE SEQUENCE</scope>
    <source>
        <strain evidence="5">ChiSjej4B22-8148</strain>
    </source>
</reference>
<proteinExistence type="inferred from homology"/>
<feature type="domain" description="PucR C-terminal helix-turn-helix" evidence="3">
    <location>
        <begin position="318"/>
        <end position="375"/>
    </location>
</feature>
<dbReference type="InterPro" id="IPR012914">
    <property type="entry name" value="PucR_dom"/>
</dbReference>